<dbReference type="SUPFAM" id="SSF56801">
    <property type="entry name" value="Acetyl-CoA synthetase-like"/>
    <property type="match status" value="1"/>
</dbReference>
<dbReference type="GO" id="GO:0031956">
    <property type="term" value="F:medium-chain fatty acid-CoA ligase activity"/>
    <property type="evidence" value="ECO:0007669"/>
    <property type="project" value="TreeGrafter"/>
</dbReference>
<dbReference type="Pfam" id="PF13193">
    <property type="entry name" value="AMP-binding_C"/>
    <property type="match status" value="1"/>
</dbReference>
<evidence type="ECO:0000313" key="3">
    <source>
        <dbReference type="EMBL" id="WET43357.1"/>
    </source>
</evidence>
<dbReference type="Gene3D" id="3.30.300.30">
    <property type="match status" value="1"/>
</dbReference>
<dbReference type="GO" id="GO:0006631">
    <property type="term" value="P:fatty acid metabolic process"/>
    <property type="evidence" value="ECO:0007669"/>
    <property type="project" value="TreeGrafter"/>
</dbReference>
<dbReference type="PANTHER" id="PTHR43201:SF32">
    <property type="entry name" value="2-SUCCINYLBENZOATE--COA LIGASE, CHLOROPLASTIC_PEROXISOMAL"/>
    <property type="match status" value="1"/>
</dbReference>
<organism evidence="3 4">
    <name type="scientific">Corynebacterium amycolatum</name>
    <dbReference type="NCBI Taxonomy" id="43765"/>
    <lineage>
        <taxon>Bacteria</taxon>
        <taxon>Bacillati</taxon>
        <taxon>Actinomycetota</taxon>
        <taxon>Actinomycetes</taxon>
        <taxon>Mycobacteriales</taxon>
        <taxon>Corynebacteriaceae</taxon>
        <taxon>Corynebacterium</taxon>
    </lineage>
</organism>
<evidence type="ECO:0000259" key="1">
    <source>
        <dbReference type="Pfam" id="PF00501"/>
    </source>
</evidence>
<proteinExistence type="predicted"/>
<dbReference type="InterPro" id="IPR025110">
    <property type="entry name" value="AMP-bd_C"/>
</dbReference>
<evidence type="ECO:0000313" key="4">
    <source>
        <dbReference type="Proteomes" id="UP001220238"/>
    </source>
</evidence>
<dbReference type="Proteomes" id="UP001220238">
    <property type="component" value="Chromosome"/>
</dbReference>
<evidence type="ECO:0000259" key="2">
    <source>
        <dbReference type="Pfam" id="PF13193"/>
    </source>
</evidence>
<dbReference type="CDD" id="cd04433">
    <property type="entry name" value="AFD_class_I"/>
    <property type="match status" value="1"/>
</dbReference>
<dbReference type="Gene3D" id="3.40.50.12780">
    <property type="entry name" value="N-terminal domain of ligase-like"/>
    <property type="match status" value="1"/>
</dbReference>
<accession>A0AB38XTR9</accession>
<dbReference type="AlphaFoldDB" id="A0AB38XTR9"/>
<feature type="domain" description="AMP-dependent synthetase/ligase" evidence="1">
    <location>
        <begin position="6"/>
        <end position="350"/>
    </location>
</feature>
<dbReference type="InterPro" id="IPR045851">
    <property type="entry name" value="AMP-bd_C_sf"/>
</dbReference>
<dbReference type="Pfam" id="PF00501">
    <property type="entry name" value="AMP-binding"/>
    <property type="match status" value="1"/>
</dbReference>
<dbReference type="InterPro" id="IPR042099">
    <property type="entry name" value="ANL_N_sf"/>
</dbReference>
<dbReference type="PANTHER" id="PTHR43201">
    <property type="entry name" value="ACYL-COA SYNTHETASE"/>
    <property type="match status" value="1"/>
</dbReference>
<gene>
    <name evidence="3" type="ORF">P2W56_07915</name>
</gene>
<dbReference type="RefSeq" id="WP_239122774.1">
    <property type="nucleotide sequence ID" value="NZ_CP046975.1"/>
</dbReference>
<dbReference type="InterPro" id="IPR000873">
    <property type="entry name" value="AMP-dep_synth/lig_dom"/>
</dbReference>
<name>A0AB38XTR9_CORAY</name>
<dbReference type="EMBL" id="CP120206">
    <property type="protein sequence ID" value="WET43357.1"/>
    <property type="molecule type" value="Genomic_DNA"/>
</dbReference>
<dbReference type="GeneID" id="92768900"/>
<sequence>MAALVENDCLNWPDRLAIVDDFGELTYSELRTQARTLTVRLMEKGITEGSTIAILARNSRAIVLPLLACSYLGARPMIMNPASSSKQVSAIMSDYGADILVVDVEYNQDAEFPIKSLTVGGDHDEFLSLVSGQTDSSKLPRKPRQQETIIMSSGTYGIPKGVRLPVPRTPKVLGGIVKAIPWKKNMVVQLTASVFHAWGWLNLQIGLATGSTLILRRNFDADQAAADCLQYGVTGIVSAAVFLKDLVAAADRAETKIGPFEFIVSSGNAMPPYLVRELNKRFGPVVCNFYGSTEHGQIAIATGPEFAADPHTTGHIPSGVELRIFREDGTEADPGELGNVYAANSMTMVGLLAARDKYDVMNGLLGTGDKGLIDQNGMLQLAGRADDMLIKGGENVYPREVEEFLGTVDGIDDVFVHGSQDDIVATLRAYVVREDSVAGANLSDDMIREHVRQNLAEHNVPDEIVWMKSLPRNDGGKVVPRRLPDTSI</sequence>
<protein>
    <submittedName>
        <fullName evidence="3">AMP-binding protein</fullName>
    </submittedName>
</protein>
<feature type="domain" description="AMP-binding enzyme C-terminal" evidence="2">
    <location>
        <begin position="400"/>
        <end position="477"/>
    </location>
</feature>
<reference evidence="3" key="1">
    <citation type="submission" date="2023-03" db="EMBL/GenBank/DDBJ databases">
        <title>Corynebacterium amycolatum SB-1.</title>
        <authorList>
            <person name="Jo H."/>
        </authorList>
    </citation>
    <scope>NUCLEOTIDE SEQUENCE</scope>
    <source>
        <strain evidence="3">SB-1</strain>
    </source>
</reference>